<dbReference type="Gene3D" id="1.10.8.430">
    <property type="entry name" value="Helical domain of apoptotic protease-activating factors"/>
    <property type="match status" value="1"/>
</dbReference>
<name>A0A438IIX3_VITVI</name>
<evidence type="ECO:0000256" key="1">
    <source>
        <dbReference type="ARBA" id="ARBA00022737"/>
    </source>
</evidence>
<dbReference type="GO" id="GO:0006952">
    <property type="term" value="P:defense response"/>
    <property type="evidence" value="ECO:0007669"/>
    <property type="project" value="InterPro"/>
</dbReference>
<dbReference type="InterPro" id="IPR058922">
    <property type="entry name" value="WHD_DRP"/>
</dbReference>
<evidence type="ECO:0000313" key="3">
    <source>
        <dbReference type="EMBL" id="RVW96664.1"/>
    </source>
</evidence>
<proteinExistence type="predicted"/>
<organism evidence="3 4">
    <name type="scientific">Vitis vinifera</name>
    <name type="common">Grape</name>
    <dbReference type="NCBI Taxonomy" id="29760"/>
    <lineage>
        <taxon>Eukaryota</taxon>
        <taxon>Viridiplantae</taxon>
        <taxon>Streptophyta</taxon>
        <taxon>Embryophyta</taxon>
        <taxon>Tracheophyta</taxon>
        <taxon>Spermatophyta</taxon>
        <taxon>Magnoliopsida</taxon>
        <taxon>eudicotyledons</taxon>
        <taxon>Gunneridae</taxon>
        <taxon>Pentapetalae</taxon>
        <taxon>rosids</taxon>
        <taxon>Vitales</taxon>
        <taxon>Vitaceae</taxon>
        <taxon>Viteae</taxon>
        <taxon>Vitis</taxon>
    </lineage>
</organism>
<sequence>MLLCDGQSVPREMKLLFSNESPELSCRTTFFDSVTQSCPLELRELGEEMVRKCTGLPHATVVLGGLLSRNKLPTEWAKMLNYIRMHLSRGKEAVDAMLSLSYMDSPPYLKSCFLHLGLFPKDQAVSTRKLLLLWIAGGFVIQQDQQRMEDVAEDYLNELINRNLFE</sequence>
<dbReference type="InterPro" id="IPR027417">
    <property type="entry name" value="P-loop_NTPase"/>
</dbReference>
<dbReference type="AlphaFoldDB" id="A0A438IIX3"/>
<accession>A0A438IIX3</accession>
<evidence type="ECO:0000313" key="4">
    <source>
        <dbReference type="Proteomes" id="UP000288805"/>
    </source>
</evidence>
<feature type="domain" description="Disease resistance protein winged helix" evidence="2">
    <location>
        <begin position="118"/>
        <end position="166"/>
    </location>
</feature>
<dbReference type="Proteomes" id="UP000288805">
    <property type="component" value="Unassembled WGS sequence"/>
</dbReference>
<gene>
    <name evidence="3" type="primary">RPP13L2_12</name>
    <name evidence="3" type="ORF">CK203_020277</name>
</gene>
<dbReference type="SUPFAM" id="SSF52540">
    <property type="entry name" value="P-loop containing nucleoside triphosphate hydrolases"/>
    <property type="match status" value="1"/>
</dbReference>
<keyword evidence="1" id="KW-0677">Repeat</keyword>
<evidence type="ECO:0000259" key="2">
    <source>
        <dbReference type="Pfam" id="PF23559"/>
    </source>
</evidence>
<dbReference type="Gene3D" id="1.10.10.10">
    <property type="entry name" value="Winged helix-like DNA-binding domain superfamily/Winged helix DNA-binding domain"/>
    <property type="match status" value="1"/>
</dbReference>
<dbReference type="InterPro" id="IPR036388">
    <property type="entry name" value="WH-like_DNA-bd_sf"/>
</dbReference>
<reference evidence="3 4" key="1">
    <citation type="journal article" date="2018" name="PLoS Genet.">
        <title>Population sequencing reveals clonal diversity and ancestral inbreeding in the grapevine cultivar Chardonnay.</title>
        <authorList>
            <person name="Roach M.J."/>
            <person name="Johnson D.L."/>
            <person name="Bohlmann J."/>
            <person name="van Vuuren H.J."/>
            <person name="Jones S.J."/>
            <person name="Pretorius I.S."/>
            <person name="Schmidt S.A."/>
            <person name="Borneman A.R."/>
        </authorList>
    </citation>
    <scope>NUCLEOTIDE SEQUENCE [LARGE SCALE GENOMIC DNA]</scope>
    <source>
        <strain evidence="4">cv. Chardonnay</strain>
        <tissue evidence="3">Leaf</tissue>
    </source>
</reference>
<dbReference type="EMBL" id="QGNW01000106">
    <property type="protein sequence ID" value="RVW96664.1"/>
    <property type="molecule type" value="Genomic_DNA"/>
</dbReference>
<comment type="caution">
    <text evidence="3">The sequence shown here is derived from an EMBL/GenBank/DDBJ whole genome shotgun (WGS) entry which is preliminary data.</text>
</comment>
<dbReference type="InterPro" id="IPR042197">
    <property type="entry name" value="Apaf_helical"/>
</dbReference>
<dbReference type="PANTHER" id="PTHR23155:SF1193">
    <property type="entry name" value="DISEASE RESISTANCE PROTEIN RPP13-RELATED"/>
    <property type="match status" value="1"/>
</dbReference>
<protein>
    <submittedName>
        <fullName evidence="3">Putative disease resistance RPP13-like protein 2</fullName>
    </submittedName>
</protein>
<dbReference type="GO" id="GO:0043531">
    <property type="term" value="F:ADP binding"/>
    <property type="evidence" value="ECO:0007669"/>
    <property type="project" value="InterPro"/>
</dbReference>
<dbReference type="InterPro" id="IPR044974">
    <property type="entry name" value="Disease_R_plants"/>
</dbReference>
<dbReference type="Pfam" id="PF23559">
    <property type="entry name" value="WHD_DRP"/>
    <property type="match status" value="1"/>
</dbReference>
<dbReference type="PANTHER" id="PTHR23155">
    <property type="entry name" value="DISEASE RESISTANCE PROTEIN RP"/>
    <property type="match status" value="1"/>
</dbReference>